<dbReference type="InterPro" id="IPR005162">
    <property type="entry name" value="Retrotrans_gag_dom"/>
</dbReference>
<dbReference type="Proteomes" id="UP001151760">
    <property type="component" value="Unassembled WGS sequence"/>
</dbReference>
<dbReference type="EMBL" id="BQNB010017750">
    <property type="protein sequence ID" value="GJT66813.1"/>
    <property type="molecule type" value="Genomic_DNA"/>
</dbReference>
<evidence type="ECO:0000256" key="1">
    <source>
        <dbReference type="SAM" id="MobiDB-lite"/>
    </source>
</evidence>
<evidence type="ECO:0000313" key="3">
    <source>
        <dbReference type="EMBL" id="GJT66813.1"/>
    </source>
</evidence>
<dbReference type="PANTHER" id="PTHR33223:SF11">
    <property type="entry name" value="ELEMENT PROTEIN, PUTATIVE-RELATED"/>
    <property type="match status" value="1"/>
</dbReference>
<reference evidence="3" key="1">
    <citation type="journal article" date="2022" name="Int. J. Mol. Sci.">
        <title>Draft Genome of Tanacetum Coccineum: Genomic Comparison of Closely Related Tanacetum-Family Plants.</title>
        <authorList>
            <person name="Yamashiro T."/>
            <person name="Shiraishi A."/>
            <person name="Nakayama K."/>
            <person name="Satake H."/>
        </authorList>
    </citation>
    <scope>NUCLEOTIDE SEQUENCE</scope>
</reference>
<name>A0ABQ5FVB9_9ASTR</name>
<gene>
    <name evidence="3" type="ORF">Tco_1018293</name>
</gene>
<keyword evidence="3" id="KW-0808">Transferase</keyword>
<dbReference type="GO" id="GO:0003964">
    <property type="term" value="F:RNA-directed DNA polymerase activity"/>
    <property type="evidence" value="ECO:0007669"/>
    <property type="project" value="UniProtKB-KW"/>
</dbReference>
<feature type="compositionally biased region" description="Basic and acidic residues" evidence="1">
    <location>
        <begin position="1"/>
        <end position="19"/>
    </location>
</feature>
<accession>A0ABQ5FVB9</accession>
<evidence type="ECO:0000259" key="2">
    <source>
        <dbReference type="Pfam" id="PF03732"/>
    </source>
</evidence>
<keyword evidence="3" id="KW-0695">RNA-directed DNA polymerase</keyword>
<dbReference type="PANTHER" id="PTHR33223">
    <property type="entry name" value="CCHC-TYPE DOMAIN-CONTAINING PROTEIN"/>
    <property type="match status" value="1"/>
</dbReference>
<sequence>MKEHLHEERNHSLRVKTVEEDTGSQDQKSKSQALRKMTYLNHSDDPKDHLKIFQATAKVEWWAIPTWFHMFNSTLTGFTRVWFDNQPLESVDSYDDLKKAFRANYLQQKKCIKVRVKIHHIKQREWESIKDFMQRFKDESMHVKGAPECMRISGFMHEITYPELIKRLYDNISKLVDEMMRVTTAFLRGEVATSNQVRKKTLSTWKQQETRRK</sequence>
<organism evidence="3 4">
    <name type="scientific">Tanacetum coccineum</name>
    <dbReference type="NCBI Taxonomy" id="301880"/>
    <lineage>
        <taxon>Eukaryota</taxon>
        <taxon>Viridiplantae</taxon>
        <taxon>Streptophyta</taxon>
        <taxon>Embryophyta</taxon>
        <taxon>Tracheophyta</taxon>
        <taxon>Spermatophyta</taxon>
        <taxon>Magnoliopsida</taxon>
        <taxon>eudicotyledons</taxon>
        <taxon>Gunneridae</taxon>
        <taxon>Pentapetalae</taxon>
        <taxon>asterids</taxon>
        <taxon>campanulids</taxon>
        <taxon>Asterales</taxon>
        <taxon>Asteraceae</taxon>
        <taxon>Asteroideae</taxon>
        <taxon>Anthemideae</taxon>
        <taxon>Anthemidinae</taxon>
        <taxon>Tanacetum</taxon>
    </lineage>
</organism>
<dbReference type="Pfam" id="PF03732">
    <property type="entry name" value="Retrotrans_gag"/>
    <property type="match status" value="1"/>
</dbReference>
<keyword evidence="4" id="KW-1185">Reference proteome</keyword>
<keyword evidence="3" id="KW-0548">Nucleotidyltransferase</keyword>
<reference evidence="3" key="2">
    <citation type="submission" date="2022-01" db="EMBL/GenBank/DDBJ databases">
        <authorList>
            <person name="Yamashiro T."/>
            <person name="Shiraishi A."/>
            <person name="Satake H."/>
            <person name="Nakayama K."/>
        </authorList>
    </citation>
    <scope>NUCLEOTIDE SEQUENCE</scope>
</reference>
<proteinExistence type="predicted"/>
<feature type="domain" description="Retrotransposon gag" evidence="2">
    <location>
        <begin position="70"/>
        <end position="144"/>
    </location>
</feature>
<evidence type="ECO:0000313" key="4">
    <source>
        <dbReference type="Proteomes" id="UP001151760"/>
    </source>
</evidence>
<feature type="region of interest" description="Disordered" evidence="1">
    <location>
        <begin position="1"/>
        <end position="33"/>
    </location>
</feature>
<protein>
    <submittedName>
        <fullName evidence="3">Reverse transcriptase domain-containing protein</fullName>
    </submittedName>
</protein>
<comment type="caution">
    <text evidence="3">The sequence shown here is derived from an EMBL/GenBank/DDBJ whole genome shotgun (WGS) entry which is preliminary data.</text>
</comment>